<accession>G0AP29</accession>
<reference key="1">
    <citation type="submission" date="2011-06" db="EMBL/GenBank/DDBJ databases">
        <authorList>
            <person name="Mongodin E.F."/>
            <person name="Casjens S.R."/>
            <person name="Fraser-Liggett C.M."/>
            <person name="Qiu W.-G."/>
            <person name="Dunn J.J."/>
            <person name="Luft B.J."/>
            <person name="Schutzer S.E."/>
        </authorList>
    </citation>
    <scope>NUCLEOTIDE SEQUENCE</scope>
    <source>
        <strain>DN127</strain>
    </source>
</reference>
<dbReference type="KEGG" id="bbs:BbiDN127_E0018"/>
<organism evidence="1 2">
    <name type="scientific">Borrelia bissettiae (strain DSM 17990 / CIP 109136 / DN127)</name>
    <name type="common">Borreliella bissettiae</name>
    <dbReference type="NCBI Taxonomy" id="521010"/>
    <lineage>
        <taxon>Bacteria</taxon>
        <taxon>Pseudomonadati</taxon>
        <taxon>Spirochaetota</taxon>
        <taxon>Spirochaetia</taxon>
        <taxon>Spirochaetales</taxon>
        <taxon>Borreliaceae</taxon>
        <taxon>Borreliella</taxon>
    </lineage>
</organism>
<dbReference type="AlphaFoldDB" id="G0AP29"/>
<proteinExistence type="predicted"/>
<dbReference type="Proteomes" id="UP000001634">
    <property type="component" value="Plasmid lp25"/>
</dbReference>
<dbReference type="HOGENOM" id="CLU_3325175_0_0_12"/>
<keyword evidence="2" id="KW-1185">Reference proteome</keyword>
<sequence length="38" mass="4406">MCFINENKNKIFYFNKKIGNTAIIDNLSNLDANNIDKN</sequence>
<evidence type="ECO:0000313" key="1">
    <source>
        <dbReference type="EMBL" id="AEL19455.1"/>
    </source>
</evidence>
<name>G0AP29_BORBD</name>
<gene>
    <name evidence="1" type="ordered locus">BbiDN127_E0018</name>
</gene>
<keyword evidence="1" id="KW-0614">Plasmid</keyword>
<reference evidence="1 2" key="2">
    <citation type="journal article" date="2012" name="J. Bacteriol.">
        <title>Whole-Genome Sequences of Borrelia bissettii, Borrelia valaisiana, and Borrelia spielmanii.</title>
        <authorList>
            <person name="Schutzer S.E."/>
            <person name="Fraser-Liggett C.M."/>
            <person name="Qiu W.G."/>
            <person name="Kraiczy P."/>
            <person name="Mongodin E.F."/>
            <person name="Dunn J.J."/>
            <person name="Luft B.J."/>
            <person name="Casjens S.R."/>
        </authorList>
    </citation>
    <scope>NUCLEOTIDE SEQUENCE [LARGE SCALE GENOMIC DNA]</scope>
    <source>
        <strain evidence="2">DSM 17990 / CIP 109136 / DN127</strain>
    </source>
</reference>
<protein>
    <submittedName>
        <fullName evidence="1">Uncharacterized protein</fullName>
    </submittedName>
</protein>
<geneLocation type="plasmid" evidence="1 2">
    <name>lp25</name>
</geneLocation>
<dbReference type="EMBL" id="CP002757">
    <property type="protein sequence ID" value="AEL19455.1"/>
    <property type="molecule type" value="Genomic_DNA"/>
</dbReference>
<evidence type="ECO:0000313" key="2">
    <source>
        <dbReference type="Proteomes" id="UP000001634"/>
    </source>
</evidence>